<dbReference type="InterPro" id="IPR045828">
    <property type="entry name" value="PKD_Bacteroidetes"/>
</dbReference>
<dbReference type="PROSITE" id="PS50093">
    <property type="entry name" value="PKD"/>
    <property type="match status" value="2"/>
</dbReference>
<dbReference type="SUPFAM" id="SSF49373">
    <property type="entry name" value="Invasin/intimin cell-adhesion fragments"/>
    <property type="match status" value="5"/>
</dbReference>
<dbReference type="OrthoDB" id="7794186at2"/>
<evidence type="ECO:0000259" key="1">
    <source>
        <dbReference type="PROSITE" id="PS50093"/>
    </source>
</evidence>
<feature type="domain" description="PKD" evidence="1">
    <location>
        <begin position="2389"/>
        <end position="2450"/>
    </location>
</feature>
<dbReference type="Pfam" id="PF19406">
    <property type="entry name" value="PKD_5"/>
    <property type="match status" value="5"/>
</dbReference>
<name>A0A4R5F4D1_9FLAO</name>
<dbReference type="CDD" id="cd00146">
    <property type="entry name" value="PKD"/>
    <property type="match status" value="1"/>
</dbReference>
<dbReference type="Proteomes" id="UP000294814">
    <property type="component" value="Unassembled WGS sequence"/>
</dbReference>
<dbReference type="EMBL" id="SMLG01000013">
    <property type="protein sequence ID" value="TDE42127.1"/>
    <property type="molecule type" value="Genomic_DNA"/>
</dbReference>
<comment type="caution">
    <text evidence="2">The sequence shown here is derived from an EMBL/GenBank/DDBJ whole genome shotgun (WGS) entry which is preliminary data.</text>
</comment>
<dbReference type="Pfam" id="PF13585">
    <property type="entry name" value="CHU_C"/>
    <property type="match status" value="1"/>
</dbReference>
<accession>A0A4R5F4D1</accession>
<dbReference type="InterPro" id="IPR026341">
    <property type="entry name" value="T9SS_type_B"/>
</dbReference>
<dbReference type="Pfam" id="PF13573">
    <property type="entry name" value="SprB"/>
    <property type="match status" value="4"/>
</dbReference>
<gene>
    <name evidence="2" type="ORF">E0I26_14590</name>
</gene>
<dbReference type="Gene3D" id="2.60.40.740">
    <property type="match status" value="2"/>
</dbReference>
<dbReference type="Gene3D" id="2.60.40.1080">
    <property type="match status" value="5"/>
</dbReference>
<dbReference type="NCBIfam" id="TIGR04131">
    <property type="entry name" value="Bac_Flav_CTERM"/>
    <property type="match status" value="1"/>
</dbReference>
<dbReference type="InterPro" id="IPR000601">
    <property type="entry name" value="PKD_dom"/>
</dbReference>
<evidence type="ECO:0000313" key="2">
    <source>
        <dbReference type="EMBL" id="TDE42127.1"/>
    </source>
</evidence>
<dbReference type="SUPFAM" id="SSF49299">
    <property type="entry name" value="PKD domain"/>
    <property type="match status" value="2"/>
</dbReference>
<dbReference type="InterPro" id="IPR008964">
    <property type="entry name" value="Invasin/intimin_cell_adhesion"/>
</dbReference>
<dbReference type="RefSeq" id="WP_131917177.1">
    <property type="nucleotide sequence ID" value="NZ_SMLG01000013.1"/>
</dbReference>
<evidence type="ECO:0000313" key="3">
    <source>
        <dbReference type="Proteomes" id="UP000294814"/>
    </source>
</evidence>
<dbReference type="Pfam" id="PF18911">
    <property type="entry name" value="PKD_4"/>
    <property type="match status" value="1"/>
</dbReference>
<dbReference type="SMART" id="SM00089">
    <property type="entry name" value="PKD"/>
    <property type="match status" value="2"/>
</dbReference>
<dbReference type="SMART" id="SM00635">
    <property type="entry name" value="BID_2"/>
    <property type="match status" value="5"/>
</dbReference>
<dbReference type="InterPro" id="IPR003343">
    <property type="entry name" value="Big_2"/>
</dbReference>
<proteinExistence type="predicted"/>
<dbReference type="InterPro" id="IPR035986">
    <property type="entry name" value="PKD_dom_sf"/>
</dbReference>
<organism evidence="2 3">
    <name type="scientific">Flavobacterium rhamnosiphilum</name>
    <dbReference type="NCBI Taxonomy" id="2541724"/>
    <lineage>
        <taxon>Bacteria</taxon>
        <taxon>Pseudomonadati</taxon>
        <taxon>Bacteroidota</taxon>
        <taxon>Flavobacteriia</taxon>
        <taxon>Flavobacteriales</taxon>
        <taxon>Flavobacteriaceae</taxon>
        <taxon>Flavobacterium</taxon>
    </lineage>
</organism>
<dbReference type="InterPro" id="IPR025667">
    <property type="entry name" value="SprB_repeat"/>
</dbReference>
<dbReference type="Gene3D" id="2.60.40.10">
    <property type="entry name" value="Immunoglobulins"/>
    <property type="match status" value="4"/>
</dbReference>
<reference evidence="2 3" key="1">
    <citation type="submission" date="2019-03" db="EMBL/GenBank/DDBJ databases">
        <title>Novel species of Flavobacterium.</title>
        <authorList>
            <person name="Liu Q."/>
            <person name="Xin Y.-H."/>
        </authorList>
    </citation>
    <scope>NUCLEOTIDE SEQUENCE [LARGE SCALE GENOMIC DNA]</scope>
    <source>
        <strain evidence="2 3">LB3P52</strain>
    </source>
</reference>
<dbReference type="InterPro" id="IPR022409">
    <property type="entry name" value="PKD/Chitinase_dom"/>
</dbReference>
<keyword evidence="3" id="KW-1185">Reference proteome</keyword>
<sequence>MKQLYRIIFLFIFLFSFIPSVQSQTINLIRFNNTTNYNAGSGVSVIINPTGIFDLNNHFILELSNVGGLFTTPTTLNDLAEFYVPVVNGTLPATLAPGSYKLRIRSTNPVVTIETGSFNVVAGSGIGVPKFKSNLDNNTNSEFTCLGECSPSNNIFGDLTVAANSNTSIINTYGRTNIICNIISGAVYSVNLININNSSITNIPIDGSWNFEIPDNLDIGTYVFELESEKSGVLSIFSNIFIFHGNATSLTNSSSETVCVGNNVGFTIVTDQSGIGRNYMGSKYSMNFGDGSPILYFTQAELLSNNNISHIFNTVSCGAVSSVGTGYYEVKTKLFNKGIYKSNLNANYCNEYYENGDGKIAKVNTNKAPIADFTVSPNQCINTAISSNNTTTLGQYGTSTCLNNAKYFWYYKKPSSSSYVSVSPSSSWIVNGNLIIPASEVNESGCWSIKLNAQNAGAGCTTTTEKIKTIKIETVPNPTFTNAPASPICAGTEIEFTDTSAISSLPCQDLAYNWSVTPKSGTPATSSGFSFSAPTIATSQNPKIKFTQPGIYTVTLNITNSCGTRSSTPKEIEVFGDPTVSFTPTSLLQCVSNPVNYTLDFTQSSIKPIYSAAPYAPTTYDWTISGTGVTSADYTYTGGTSSSSVYPKIIFNAFKMYTIKVKVNGNCAGTNEAVFTFALKELPNLIINSPIAVCSPSTVDITVPAITTGSESGLDFTYWTDASATTALSTPSAITASGTYYIKGTKTNGCPIIKPVTVTVNALPAIGGTLYACIGTTSQLSGSVTPALGSPWLSSDPSIATISSAGLVTAIAIGTTSITYTNSNGCSKSETFTVNALPSITGTLSACINATSQLTGSATAASISPWVSSNLTVATVSSTGLVTAKSVGTTTITYKNLNNCTVTSTFTVNALPTVTGTLSACVNLTSQLTGSGTASSSSPWVSSNLTVATVSATGLVTAVSAGTTDITYTNSDGCKVNTTFAVNDFPTITGSSKGCVGTTTQLSGSASAATSLTWVSSNPSVATISATGLVTSIAVGTTTITYKNSNNCTVDLLFNVNGLPNLSITDPLAVCSPATVDISSSAITTGSDSGLDFTYWTNASATTVLSTPSAITGSGTYYIKGTNLNGCSIIKSVSVTINPEPTIGGTLSACIGLTSQLTGLGTAAATTPWISSNPLVATVSDMGLVTAVSGGTTIITYTNSNGCIKTVTFTVNSNPIITTSQTQTICTNTSFSITPLDGSGNIVPIGTSYSWEAPTVTGGVTGGIALVDQTTISGTLINGTDAVQTATYTVTPKSGNCSGNPFTVVITVNPSAKVAFSEGNQVICTGTDTLPVDLTSVTTGNVTFSWTANVPAGITGITSLTGTNTIPVQNLNNTTTNPLIVIFSATASLENNGVSCSGTIYKYEITVNPTAQLTQPLDKVVCNNQAASVIFASANTGGTTTYSWTNTDSSINLPATGTGDISFTASNATTIPIVATIEVTPIFTNGGKSCIGTPKTFTITVNPTLTVDLPVNQEVCNGSQTSAIVFTGTIPSTVYNWTNTNTTIGIGASGVGDIPAFTAINNGINPITTSITVTPSLNGCFGTPKTFTITVNPSPAVTFSQPNQMICSGSSSASVNLNSTTAGTTFSWTAIQPAGITGVVTSGGNPIPVQTLTNTTNAPIVVTYSVKAELNSGVICQGAVYSYTITVNPVPLINSQTATICNANTFNVIPQNGGGTIVPANTLYSWSSPIVSPIGAITGGSAQSVNQNSISQTLTNVTDQLATATYTVTPKSGTCTGTPFTVVVTVNPSAKVAFSRANQAICTGTETLPVVLTSGTTGNVTFSWAANVPAGITGVTSPTGTNTIPVMNLINTTTSPLIVIFSSTATLENNGVSCQGAPFSYSITVYPPIVITTNQEKDITCFGDADGKIAITVTGGTTNYTYTWTKDNLPFANTEDLSNLAPGEYTVSVLDTNNCGPETATFTITQPPVLALNWVGQTDVLCFGAATGAITVNTVGGTPIQISSGVFDYNYAWTGPNGFTSTNQNLSKVLAGTYDLTVTDNSGCFKTLSVILTQPTEIVITTTTTPIICYGGNDASIKVLISGGIAPYAIQWSNLGGGLLQDNLSAGDYLITVTDVNDCVKTLNVNIPEAPIFTINPVVKQISCFGAHDGSINLNLVGGIAPLALVWSDGSTAGLTRNNLGPGTYTVTISDGKPCTITETFVIIEPQTLVLSANVIHAFDCNDANSGAINLLVAGGTPPFTYAWSNGATTEDLTAIPAGNYSVSVTDARGCTKSIQNAINRQPPIVIGIQTKTDFNCETKYVKQSFVAQVSGGIPPYQLSWSSGTVSGANNEMMDTNQNGTVVLGVTDNLGCTANYSFNVAIPKLGSPSFTVSSYAFSTYGIYSIVDPIQFTNTATGDYISTAWDFGDGSVSNEENPIHSFVKEGNYIVTQTVTYAFGCIYTQTITLTIEKGYQLISPNGFTPNGDGLNETFKPMFTGLKSLQLDVYNTWGELIYSEKGETIHGWDGKVKGKDSENGNYYYKVKGTTFYGTIINENGPFTSIK</sequence>
<dbReference type="Pfam" id="PF02368">
    <property type="entry name" value="Big_2"/>
    <property type="match status" value="5"/>
</dbReference>
<protein>
    <submittedName>
        <fullName evidence="2">PKD domain-containing protein</fullName>
    </submittedName>
</protein>
<dbReference type="InterPro" id="IPR013783">
    <property type="entry name" value="Ig-like_fold"/>
</dbReference>
<feature type="domain" description="PKD" evidence="1">
    <location>
        <begin position="506"/>
        <end position="574"/>
    </location>
</feature>